<dbReference type="Gene3D" id="3.10.350.10">
    <property type="entry name" value="LysM domain"/>
    <property type="match status" value="6"/>
</dbReference>
<dbReference type="AlphaFoldDB" id="A0A132B3R6"/>
<reference evidence="2 3" key="1">
    <citation type="submission" date="2015-10" db="EMBL/GenBank/DDBJ databases">
        <title>Full genome of DAOMC 229536 Phialocephala scopiformis, a fungal endophyte of spruce producing the potent anti-insectan compound rugulosin.</title>
        <authorList>
            <consortium name="DOE Joint Genome Institute"/>
            <person name="Walker A.K."/>
            <person name="Frasz S.L."/>
            <person name="Seifert K.A."/>
            <person name="Miller J.D."/>
            <person name="Mondo S.J."/>
            <person name="Labutti K."/>
            <person name="Lipzen A."/>
            <person name="Dockter R."/>
            <person name="Kennedy M."/>
            <person name="Grigoriev I.V."/>
            <person name="Spatafora J.W."/>
        </authorList>
    </citation>
    <scope>NUCLEOTIDE SEQUENCE [LARGE SCALE GENOMIC DNA]</scope>
    <source>
        <strain evidence="2 3">CBS 120377</strain>
    </source>
</reference>
<sequence>MSVSETNPSTYTIKSGGTFASIATRLGTSIATFEQANSGIDSSQLQVVQFIQLQAAGLKYTIQAGDTFSSIAANNGSTVAALEAANPLVNPTDLIVGSQIWIPASSPVAIEPVTLPASPAISTYIVQAGDTFTSIASNLGISVASLEAANPNVVPSNLQVGSILTIPTTSQSTPTPQPVTPTPAPTTSYTIQAGDTFTSIATNLGAIVAALEAANPNANPSNLQVGSQLNIPGIAQSTLTPVTPTPALPNSTYTIQAGDTISSIASNLSTTVAILSELNPEVNENALQIGTQISVPAQTTTPNTAATMGTYTIQAGDTFSSIAIKEGTTIPSLQAASKSTPLLPSPQAPVSRN</sequence>
<dbReference type="Proteomes" id="UP000070700">
    <property type="component" value="Unassembled WGS sequence"/>
</dbReference>
<dbReference type="EMBL" id="KQ947443">
    <property type="protein sequence ID" value="KUJ06893.1"/>
    <property type="molecule type" value="Genomic_DNA"/>
</dbReference>
<dbReference type="SUPFAM" id="SSF54106">
    <property type="entry name" value="LysM domain"/>
    <property type="match status" value="5"/>
</dbReference>
<dbReference type="PROSITE" id="PS51782">
    <property type="entry name" value="LYSM"/>
    <property type="match status" value="5"/>
</dbReference>
<dbReference type="InterPro" id="IPR018392">
    <property type="entry name" value="LysM"/>
</dbReference>
<name>A0A132B3R6_MOLSC</name>
<feature type="domain" description="LysM" evidence="1">
    <location>
        <begin position="122"/>
        <end position="166"/>
    </location>
</feature>
<feature type="domain" description="LysM" evidence="1">
    <location>
        <begin position="251"/>
        <end position="295"/>
    </location>
</feature>
<dbReference type="InterPro" id="IPR036779">
    <property type="entry name" value="LysM_dom_sf"/>
</dbReference>
<dbReference type="PANTHER" id="PTHR33734:SF22">
    <property type="entry name" value="MEMBRANE-BOUND LYTIC MUREIN TRANSGLYCOSYLASE D"/>
    <property type="match status" value="1"/>
</dbReference>
<evidence type="ECO:0000313" key="3">
    <source>
        <dbReference type="Proteomes" id="UP000070700"/>
    </source>
</evidence>
<dbReference type="InParanoid" id="A0A132B3R6"/>
<organism evidence="2 3">
    <name type="scientific">Mollisia scopiformis</name>
    <name type="common">Conifer needle endophyte fungus</name>
    <name type="synonym">Phialocephala scopiformis</name>
    <dbReference type="NCBI Taxonomy" id="149040"/>
    <lineage>
        <taxon>Eukaryota</taxon>
        <taxon>Fungi</taxon>
        <taxon>Dikarya</taxon>
        <taxon>Ascomycota</taxon>
        <taxon>Pezizomycotina</taxon>
        <taxon>Leotiomycetes</taxon>
        <taxon>Helotiales</taxon>
        <taxon>Mollisiaceae</taxon>
        <taxon>Mollisia</taxon>
    </lineage>
</organism>
<dbReference type="PANTHER" id="PTHR33734">
    <property type="entry name" value="LYSM DOMAIN-CONTAINING GPI-ANCHORED PROTEIN 2"/>
    <property type="match status" value="1"/>
</dbReference>
<feature type="domain" description="LysM" evidence="1">
    <location>
        <begin position="58"/>
        <end position="102"/>
    </location>
</feature>
<gene>
    <name evidence="2" type="ORF">LY89DRAFT_602556</name>
</gene>
<protein>
    <recommendedName>
        <fullName evidence="1">LysM domain-containing protein</fullName>
    </recommendedName>
</protein>
<feature type="domain" description="LysM" evidence="1">
    <location>
        <begin position="9"/>
        <end position="53"/>
    </location>
</feature>
<feature type="domain" description="LysM" evidence="1">
    <location>
        <begin position="187"/>
        <end position="231"/>
    </location>
</feature>
<keyword evidence="3" id="KW-1185">Reference proteome</keyword>
<accession>A0A132B3R6</accession>
<dbReference type="Pfam" id="PF01476">
    <property type="entry name" value="LysM"/>
    <property type="match status" value="6"/>
</dbReference>
<dbReference type="RefSeq" id="XP_018061248.1">
    <property type="nucleotide sequence ID" value="XM_018210255.1"/>
</dbReference>
<dbReference type="CDD" id="cd00118">
    <property type="entry name" value="LysM"/>
    <property type="match status" value="6"/>
</dbReference>
<dbReference type="GeneID" id="28819981"/>
<evidence type="ECO:0000313" key="2">
    <source>
        <dbReference type="EMBL" id="KUJ06893.1"/>
    </source>
</evidence>
<dbReference type="SMART" id="SM00257">
    <property type="entry name" value="LysM"/>
    <property type="match status" value="6"/>
</dbReference>
<dbReference type="OrthoDB" id="1193027at2759"/>
<proteinExistence type="predicted"/>
<evidence type="ECO:0000259" key="1">
    <source>
        <dbReference type="PROSITE" id="PS51782"/>
    </source>
</evidence>
<dbReference type="STRING" id="149040.A0A132B3R6"/>
<dbReference type="KEGG" id="psco:LY89DRAFT_602556"/>